<proteinExistence type="predicted"/>
<comment type="caution">
    <text evidence="2">The sequence shown here is derived from an EMBL/GenBank/DDBJ whole genome shotgun (WGS) entry which is preliminary data.</text>
</comment>
<accession>A0A9J5YE58</accession>
<evidence type="ECO:0000313" key="3">
    <source>
        <dbReference type="Proteomes" id="UP000824120"/>
    </source>
</evidence>
<dbReference type="EMBL" id="JACXVP010000007">
    <property type="protein sequence ID" value="KAG5597286.1"/>
    <property type="molecule type" value="Genomic_DNA"/>
</dbReference>
<evidence type="ECO:0000259" key="1">
    <source>
        <dbReference type="Pfam" id="PF21530"/>
    </source>
</evidence>
<dbReference type="PANTHER" id="PTHR10492:SF94">
    <property type="entry name" value="ATP-DEPENDENT DNA HELICASE"/>
    <property type="match status" value="1"/>
</dbReference>
<sequence length="118" mass="13444">MDIDKPFGGKVMVLEEIFGIQFTRNMRARTRSNIGEFLLGVGNGDEPTIRDNLILLLSTMFPVKARYSIALTQEDDTNNYYEEYLNTLTPKRSPPHRLELKENAPIMLVRNLDPSSGL</sequence>
<feature type="domain" description="DNA helicase Pif1-like 2B" evidence="1">
    <location>
        <begin position="83"/>
        <end position="118"/>
    </location>
</feature>
<dbReference type="Pfam" id="PF21530">
    <property type="entry name" value="Pif1_2B_dom"/>
    <property type="match status" value="1"/>
</dbReference>
<dbReference type="AlphaFoldDB" id="A0A9J5YE58"/>
<evidence type="ECO:0000313" key="2">
    <source>
        <dbReference type="EMBL" id="KAG5597286.1"/>
    </source>
</evidence>
<dbReference type="Proteomes" id="UP000824120">
    <property type="component" value="Chromosome 7"/>
</dbReference>
<gene>
    <name evidence="2" type="ORF">H5410_038518</name>
</gene>
<protein>
    <recommendedName>
        <fullName evidence="1">DNA helicase Pif1-like 2B domain-containing protein</fullName>
    </recommendedName>
</protein>
<name>A0A9J5YE58_SOLCO</name>
<keyword evidence="3" id="KW-1185">Reference proteome</keyword>
<dbReference type="InterPro" id="IPR049163">
    <property type="entry name" value="Pif1-like_2B_dom"/>
</dbReference>
<dbReference type="PANTHER" id="PTHR10492">
    <property type="match status" value="1"/>
</dbReference>
<organism evidence="2 3">
    <name type="scientific">Solanum commersonii</name>
    <name type="common">Commerson's wild potato</name>
    <name type="synonym">Commerson's nightshade</name>
    <dbReference type="NCBI Taxonomy" id="4109"/>
    <lineage>
        <taxon>Eukaryota</taxon>
        <taxon>Viridiplantae</taxon>
        <taxon>Streptophyta</taxon>
        <taxon>Embryophyta</taxon>
        <taxon>Tracheophyta</taxon>
        <taxon>Spermatophyta</taxon>
        <taxon>Magnoliopsida</taxon>
        <taxon>eudicotyledons</taxon>
        <taxon>Gunneridae</taxon>
        <taxon>Pentapetalae</taxon>
        <taxon>asterids</taxon>
        <taxon>lamiids</taxon>
        <taxon>Solanales</taxon>
        <taxon>Solanaceae</taxon>
        <taxon>Solanoideae</taxon>
        <taxon>Solaneae</taxon>
        <taxon>Solanum</taxon>
    </lineage>
</organism>
<reference evidence="2 3" key="1">
    <citation type="submission" date="2020-09" db="EMBL/GenBank/DDBJ databases">
        <title>De no assembly of potato wild relative species, Solanum commersonii.</title>
        <authorList>
            <person name="Cho K."/>
        </authorList>
    </citation>
    <scope>NUCLEOTIDE SEQUENCE [LARGE SCALE GENOMIC DNA]</scope>
    <source>
        <strain evidence="2">LZ3.2</strain>
        <tissue evidence="2">Leaf</tissue>
    </source>
</reference>
<dbReference type="OrthoDB" id="1929541at2759"/>